<dbReference type="EMBL" id="SOSA01000296">
    <property type="protein sequence ID" value="THC92971.1"/>
    <property type="molecule type" value="Genomic_DNA"/>
</dbReference>
<proteinExistence type="predicted"/>
<dbReference type="VEuPathDB" id="FungiDB:EYZ11_007562"/>
<keyword evidence="2" id="KW-1185">Reference proteome</keyword>
<dbReference type="AlphaFoldDB" id="A0A4S3JIB7"/>
<protein>
    <submittedName>
        <fullName evidence="1">Uncharacterized protein</fullName>
    </submittedName>
</protein>
<organism evidence="1 2">
    <name type="scientific">Aspergillus tanneri</name>
    <dbReference type="NCBI Taxonomy" id="1220188"/>
    <lineage>
        <taxon>Eukaryota</taxon>
        <taxon>Fungi</taxon>
        <taxon>Dikarya</taxon>
        <taxon>Ascomycota</taxon>
        <taxon>Pezizomycotina</taxon>
        <taxon>Eurotiomycetes</taxon>
        <taxon>Eurotiomycetidae</taxon>
        <taxon>Eurotiales</taxon>
        <taxon>Aspergillaceae</taxon>
        <taxon>Aspergillus</taxon>
        <taxon>Aspergillus subgen. Circumdati</taxon>
    </lineage>
</organism>
<comment type="caution">
    <text evidence="1">The sequence shown here is derived from an EMBL/GenBank/DDBJ whole genome shotgun (WGS) entry which is preliminary data.</text>
</comment>
<name>A0A4S3JIB7_9EURO</name>
<accession>A0A4S3JIB7</accession>
<dbReference type="Proteomes" id="UP000308092">
    <property type="component" value="Unassembled WGS sequence"/>
</dbReference>
<dbReference type="STRING" id="1220188.A0A4S3JIB7"/>
<evidence type="ECO:0000313" key="1">
    <source>
        <dbReference type="EMBL" id="THC92971.1"/>
    </source>
</evidence>
<reference evidence="1 2" key="1">
    <citation type="submission" date="2019-03" db="EMBL/GenBank/DDBJ databases">
        <title>The genome sequence of a newly discovered highly antifungal drug resistant Aspergillus species, Aspergillus tanneri NIH 1004.</title>
        <authorList>
            <person name="Mounaud S."/>
            <person name="Singh I."/>
            <person name="Joardar V."/>
            <person name="Pakala S."/>
            <person name="Pakala S."/>
            <person name="Venepally P."/>
            <person name="Hoover J."/>
            <person name="Nierman W."/>
            <person name="Chung J."/>
            <person name="Losada L."/>
        </authorList>
    </citation>
    <scope>NUCLEOTIDE SEQUENCE [LARGE SCALE GENOMIC DNA]</scope>
    <source>
        <strain evidence="1 2">NIH1004</strain>
    </source>
</reference>
<sequence>MTKSRVSDHIKKFSANQPVDLVHLSTFLRNPDGDPENPIIVFFIFQEGVSAIESTYAALLRDLGPVRRLSSSGTYKDIPGRAGFFKPSEERREPWGDPMLVSLVAAYTEPALEEKAVAFGESLRQICSERADRRNCMHMSTLRRGSESQRFGILVFKKFM</sequence>
<evidence type="ECO:0000313" key="2">
    <source>
        <dbReference type="Proteomes" id="UP000308092"/>
    </source>
</evidence>
<gene>
    <name evidence="1" type="ORF">EYZ11_007562</name>
</gene>